<evidence type="ECO:0000259" key="12">
    <source>
        <dbReference type="Pfam" id="PF08264"/>
    </source>
</evidence>
<dbReference type="PANTHER" id="PTHR11946:SF109">
    <property type="entry name" value="VALINE--TRNA LIGASE"/>
    <property type="match status" value="1"/>
</dbReference>
<dbReference type="GO" id="GO:0005524">
    <property type="term" value="F:ATP binding"/>
    <property type="evidence" value="ECO:0007669"/>
    <property type="project" value="UniProtKB-KW"/>
</dbReference>
<dbReference type="InterPro" id="IPR033705">
    <property type="entry name" value="Anticodon_Ia_Val"/>
</dbReference>
<comment type="similarity">
    <text evidence="1 10">Belongs to the class-I aminoacyl-tRNA synthetase family.</text>
</comment>
<protein>
    <recommendedName>
        <fullName evidence="2">valine--tRNA ligase</fullName>
        <ecNumber evidence="2">6.1.1.9</ecNumber>
    </recommendedName>
    <alternativeName>
        <fullName evidence="8">Valyl-tRNA synthetase</fullName>
    </alternativeName>
</protein>
<dbReference type="GO" id="GO:0002161">
    <property type="term" value="F:aminoacyl-tRNA deacylase activity"/>
    <property type="evidence" value="ECO:0007669"/>
    <property type="project" value="InterPro"/>
</dbReference>
<dbReference type="GO" id="GO:0004832">
    <property type="term" value="F:valine-tRNA ligase activity"/>
    <property type="evidence" value="ECO:0007669"/>
    <property type="project" value="UniProtKB-EC"/>
</dbReference>
<keyword evidence="7 10" id="KW-0030">Aminoacyl-tRNA synthetase</keyword>
<dbReference type="GO" id="GO:0005829">
    <property type="term" value="C:cytosol"/>
    <property type="evidence" value="ECO:0007669"/>
    <property type="project" value="TreeGrafter"/>
</dbReference>
<reference evidence="14" key="1">
    <citation type="journal article" date="2023" name="Mol. Phylogenet. Evol.">
        <title>Genome-scale phylogeny and comparative genomics of the fungal order Sordariales.</title>
        <authorList>
            <person name="Hensen N."/>
            <person name="Bonometti L."/>
            <person name="Westerberg I."/>
            <person name="Brannstrom I.O."/>
            <person name="Guillou S."/>
            <person name="Cros-Aarteil S."/>
            <person name="Calhoun S."/>
            <person name="Haridas S."/>
            <person name="Kuo A."/>
            <person name="Mondo S."/>
            <person name="Pangilinan J."/>
            <person name="Riley R."/>
            <person name="LaButti K."/>
            <person name="Andreopoulos B."/>
            <person name="Lipzen A."/>
            <person name="Chen C."/>
            <person name="Yan M."/>
            <person name="Daum C."/>
            <person name="Ng V."/>
            <person name="Clum A."/>
            <person name="Steindorff A."/>
            <person name="Ohm R.A."/>
            <person name="Martin F."/>
            <person name="Silar P."/>
            <person name="Natvig D.O."/>
            <person name="Lalanne C."/>
            <person name="Gautier V."/>
            <person name="Ament-Velasquez S.L."/>
            <person name="Kruys A."/>
            <person name="Hutchinson M.I."/>
            <person name="Powell A.J."/>
            <person name="Barry K."/>
            <person name="Miller A.N."/>
            <person name="Grigoriev I.V."/>
            <person name="Debuchy R."/>
            <person name="Gladieux P."/>
            <person name="Hiltunen Thoren M."/>
            <person name="Johannesson H."/>
        </authorList>
    </citation>
    <scope>NUCLEOTIDE SEQUENCE [LARGE SCALE GENOMIC DNA]</scope>
    <source>
        <strain evidence="14">CBS 340.73</strain>
    </source>
</reference>
<evidence type="ECO:0000256" key="9">
    <source>
        <dbReference type="ARBA" id="ARBA00047552"/>
    </source>
</evidence>
<dbReference type="Pfam" id="PF00133">
    <property type="entry name" value="tRNA-synt_1"/>
    <property type="match status" value="1"/>
</dbReference>
<dbReference type="Proteomes" id="UP001303473">
    <property type="component" value="Unassembled WGS sequence"/>
</dbReference>
<name>A0AAN6NFR1_9PEZI</name>
<dbReference type="InterPro" id="IPR002303">
    <property type="entry name" value="Valyl-tRNA_ligase"/>
</dbReference>
<dbReference type="SUPFAM" id="SSF52374">
    <property type="entry name" value="Nucleotidylyl transferase"/>
    <property type="match status" value="1"/>
</dbReference>
<feature type="domain" description="Aminoacyl-tRNA synthetase class Ia" evidence="11">
    <location>
        <begin position="59"/>
        <end position="484"/>
    </location>
</feature>
<dbReference type="GO" id="GO:0006438">
    <property type="term" value="P:valyl-tRNA aminoacylation"/>
    <property type="evidence" value="ECO:0007669"/>
    <property type="project" value="InterPro"/>
</dbReference>
<dbReference type="InterPro" id="IPR013155">
    <property type="entry name" value="M/V/L/I-tRNA-synth_anticd-bd"/>
</dbReference>
<dbReference type="PRINTS" id="PR00986">
    <property type="entry name" value="TRNASYNTHVAL"/>
</dbReference>
<evidence type="ECO:0000256" key="3">
    <source>
        <dbReference type="ARBA" id="ARBA00022598"/>
    </source>
</evidence>
<dbReference type="Gene3D" id="1.10.730.10">
    <property type="entry name" value="Isoleucyl-tRNA Synthetase, Domain 1"/>
    <property type="match status" value="1"/>
</dbReference>
<comment type="caution">
    <text evidence="13">The sequence shown here is derived from an EMBL/GenBank/DDBJ whole genome shotgun (WGS) entry which is preliminary data.</text>
</comment>
<evidence type="ECO:0000256" key="8">
    <source>
        <dbReference type="ARBA" id="ARBA00029936"/>
    </source>
</evidence>
<evidence type="ECO:0000256" key="10">
    <source>
        <dbReference type="RuleBase" id="RU363035"/>
    </source>
</evidence>
<keyword evidence="3 10" id="KW-0436">Ligase</keyword>
<dbReference type="PANTHER" id="PTHR11946">
    <property type="entry name" value="VALYL-TRNA SYNTHETASES"/>
    <property type="match status" value="1"/>
</dbReference>
<evidence type="ECO:0000313" key="13">
    <source>
        <dbReference type="EMBL" id="KAK3944992.1"/>
    </source>
</evidence>
<dbReference type="EC" id="6.1.1.9" evidence="2"/>
<dbReference type="InterPro" id="IPR002300">
    <property type="entry name" value="aa-tRNA-synth_Ia"/>
</dbReference>
<dbReference type="CDD" id="cd00817">
    <property type="entry name" value="ValRS_core"/>
    <property type="match status" value="1"/>
</dbReference>
<keyword evidence="4 10" id="KW-0547">Nucleotide-binding</keyword>
<dbReference type="Gene3D" id="3.40.50.620">
    <property type="entry name" value="HUPs"/>
    <property type="match status" value="3"/>
</dbReference>
<evidence type="ECO:0000256" key="2">
    <source>
        <dbReference type="ARBA" id="ARBA00013169"/>
    </source>
</evidence>
<organism evidence="13 14">
    <name type="scientific">Diplogelasinospora grovesii</name>
    <dbReference type="NCBI Taxonomy" id="303347"/>
    <lineage>
        <taxon>Eukaryota</taxon>
        <taxon>Fungi</taxon>
        <taxon>Dikarya</taxon>
        <taxon>Ascomycota</taxon>
        <taxon>Pezizomycotina</taxon>
        <taxon>Sordariomycetes</taxon>
        <taxon>Sordariomycetidae</taxon>
        <taxon>Sordariales</taxon>
        <taxon>Diplogelasinosporaceae</taxon>
        <taxon>Diplogelasinospora</taxon>
    </lineage>
</organism>
<dbReference type="InterPro" id="IPR009008">
    <property type="entry name" value="Val/Leu/Ile-tRNA-synth_edit"/>
</dbReference>
<evidence type="ECO:0000259" key="11">
    <source>
        <dbReference type="Pfam" id="PF00133"/>
    </source>
</evidence>
<proteinExistence type="inferred from homology"/>
<evidence type="ECO:0000256" key="4">
    <source>
        <dbReference type="ARBA" id="ARBA00022741"/>
    </source>
</evidence>
<dbReference type="SUPFAM" id="SSF50677">
    <property type="entry name" value="ValRS/IleRS/LeuRS editing domain"/>
    <property type="match status" value="1"/>
</dbReference>
<evidence type="ECO:0000256" key="5">
    <source>
        <dbReference type="ARBA" id="ARBA00022840"/>
    </source>
</evidence>
<dbReference type="FunFam" id="3.40.50.620:FF:000020">
    <property type="entry name" value="Valine--tRNA ligase, mitochondrial"/>
    <property type="match status" value="1"/>
</dbReference>
<dbReference type="InterPro" id="IPR014729">
    <property type="entry name" value="Rossmann-like_a/b/a_fold"/>
</dbReference>
<dbReference type="AlphaFoldDB" id="A0AAN6NFR1"/>
<accession>A0AAN6NFR1</accession>
<dbReference type="SUPFAM" id="SSF47323">
    <property type="entry name" value="Anticodon-binding domain of a subclass of class I aminoacyl-tRNA synthetases"/>
    <property type="match status" value="1"/>
</dbReference>
<comment type="catalytic activity">
    <reaction evidence="9">
        <text>tRNA(Val) + L-valine + ATP = L-valyl-tRNA(Val) + AMP + diphosphate</text>
        <dbReference type="Rhea" id="RHEA:10704"/>
        <dbReference type="Rhea" id="RHEA-COMP:9672"/>
        <dbReference type="Rhea" id="RHEA-COMP:9708"/>
        <dbReference type="ChEBI" id="CHEBI:30616"/>
        <dbReference type="ChEBI" id="CHEBI:33019"/>
        <dbReference type="ChEBI" id="CHEBI:57762"/>
        <dbReference type="ChEBI" id="CHEBI:78442"/>
        <dbReference type="ChEBI" id="CHEBI:78537"/>
        <dbReference type="ChEBI" id="CHEBI:456215"/>
        <dbReference type="EC" id="6.1.1.9"/>
    </reaction>
</comment>
<feature type="domain" description="Methionyl/Valyl/Leucyl/Isoleucyl-tRNA synthetase anticodon-binding" evidence="12">
    <location>
        <begin position="627"/>
        <end position="748"/>
    </location>
</feature>
<evidence type="ECO:0000256" key="7">
    <source>
        <dbReference type="ARBA" id="ARBA00023146"/>
    </source>
</evidence>
<sequence>MATDSARGNSSSSSPELPLLESPVLTLPEYVEHTPAGEKKYLRSFEDPHCKTYNPVAEKSGFFNPGFAADEKVREEGSFVIPVPPPNVTGALHMGHALGNSLQDILIRWSRMQGKTTLWVPGCGHAGIATQTVVEKMLWRREKKTRHHLGREEFIGKVWEWKAEYHERINNTFEKMGSSLDWSREAFTMDGPRQAAVTEQFVSFHDEGIIYRANRLVNWCTALNTALSNLEVINRELTGRTLLEVPGYEKKIELGVIVHFKYPIEGSDETIEVDLRYKHLVGKTAIHPFLPGRKLPIVADKYYMDKEFGTGAVKLTPGHDSNDFHLGKQHDLEFISILTDNDLMNENTGPCKGLKRFDVRYKIQDDLKKLGLYVDKRDNHMRVPLCERSGDVIEPILKPQWWMRMRERTNEAVKVVKASEIRIRPESAEKSFYRWMENIQDWCISRQLWWGHRILSYFARFEGGAGNIPEDTLYFSGRTQEEAETADLERLFPTSLLETGWDILFFWVARMIMLGLKLTGQVPFREVYCHGLIRDSKGRKMSKSLGNVIDPFDLDELPRKAPVKRTAFPQGIPEYSAWPPIRLGEGDINFDIKVMHAYRRFANMIWQASKIRVCMEGSNWPSFWILHKLNEALAGREFMKVANTVYGYWYNQLCDVFIENSKARVSTLQTLYSALEAALLLIHPFMPFVTEELWQRLPRRPGDETESIILAKYPIYQKELDSPDAQAACELVLSSSKGIRSLMAEYALDQAA</sequence>
<evidence type="ECO:0000256" key="1">
    <source>
        <dbReference type="ARBA" id="ARBA00005594"/>
    </source>
</evidence>
<gene>
    <name evidence="13" type="ORF">QBC46DRAFT_360570</name>
</gene>
<dbReference type="EMBL" id="MU853756">
    <property type="protein sequence ID" value="KAK3944992.1"/>
    <property type="molecule type" value="Genomic_DNA"/>
</dbReference>
<keyword evidence="5 10" id="KW-0067">ATP-binding</keyword>
<dbReference type="Pfam" id="PF08264">
    <property type="entry name" value="Anticodon_1"/>
    <property type="match status" value="1"/>
</dbReference>
<keyword evidence="14" id="KW-1185">Reference proteome</keyword>
<dbReference type="InterPro" id="IPR009080">
    <property type="entry name" value="tRNAsynth_Ia_anticodon-bd"/>
</dbReference>
<evidence type="ECO:0000313" key="14">
    <source>
        <dbReference type="Proteomes" id="UP001303473"/>
    </source>
</evidence>
<dbReference type="Gene3D" id="3.90.740.10">
    <property type="entry name" value="Valyl/Leucyl/Isoleucyl-tRNA synthetase, editing domain"/>
    <property type="match status" value="1"/>
</dbReference>
<dbReference type="CDD" id="cd07962">
    <property type="entry name" value="Anticodon_Ia_Val"/>
    <property type="match status" value="1"/>
</dbReference>
<evidence type="ECO:0000256" key="6">
    <source>
        <dbReference type="ARBA" id="ARBA00022917"/>
    </source>
</evidence>
<dbReference type="InterPro" id="IPR001412">
    <property type="entry name" value="aa-tRNA-synth_I_CS"/>
</dbReference>
<keyword evidence="6 10" id="KW-0648">Protein biosynthesis</keyword>
<dbReference type="PROSITE" id="PS00178">
    <property type="entry name" value="AA_TRNA_LIGASE_I"/>
    <property type="match status" value="1"/>
</dbReference>